<protein>
    <submittedName>
        <fullName evidence="1">Uncharacterized protein</fullName>
    </submittedName>
</protein>
<organism evidence="1 2">
    <name type="scientific">Hibiscus sabdariffa</name>
    <name type="common">roselle</name>
    <dbReference type="NCBI Taxonomy" id="183260"/>
    <lineage>
        <taxon>Eukaryota</taxon>
        <taxon>Viridiplantae</taxon>
        <taxon>Streptophyta</taxon>
        <taxon>Embryophyta</taxon>
        <taxon>Tracheophyta</taxon>
        <taxon>Spermatophyta</taxon>
        <taxon>Magnoliopsida</taxon>
        <taxon>eudicotyledons</taxon>
        <taxon>Gunneridae</taxon>
        <taxon>Pentapetalae</taxon>
        <taxon>rosids</taxon>
        <taxon>malvids</taxon>
        <taxon>Malvales</taxon>
        <taxon>Malvaceae</taxon>
        <taxon>Malvoideae</taxon>
        <taxon>Hibiscus</taxon>
    </lineage>
</organism>
<dbReference type="EMBL" id="JBBPBM010000001">
    <property type="protein sequence ID" value="KAK8601143.1"/>
    <property type="molecule type" value="Genomic_DNA"/>
</dbReference>
<sequence>MVSRLWDNDSCCYREPQEEIDVEGIGTLGRMGGKALTDVVFLLWFSTVIVSIDVVHRLGVENVGLAASPPVEVNIAGAALSGNFQKPPKVWIYYRDNIVLGLFVIFLAA</sequence>
<keyword evidence="2" id="KW-1185">Reference proteome</keyword>
<proteinExistence type="predicted"/>
<reference evidence="1 2" key="1">
    <citation type="journal article" date="2024" name="G3 (Bethesda)">
        <title>Genome assembly of Hibiscus sabdariffa L. provides insights into metabolisms of medicinal natural products.</title>
        <authorList>
            <person name="Kim T."/>
        </authorList>
    </citation>
    <scope>NUCLEOTIDE SEQUENCE [LARGE SCALE GENOMIC DNA]</scope>
    <source>
        <strain evidence="1">TK-2024</strain>
        <tissue evidence="1">Old leaves</tissue>
    </source>
</reference>
<name>A0ABR2GE52_9ROSI</name>
<accession>A0ABR2GE52</accession>
<evidence type="ECO:0000313" key="1">
    <source>
        <dbReference type="EMBL" id="KAK8601143.1"/>
    </source>
</evidence>
<dbReference type="Proteomes" id="UP001472677">
    <property type="component" value="Unassembled WGS sequence"/>
</dbReference>
<comment type="caution">
    <text evidence="1">The sequence shown here is derived from an EMBL/GenBank/DDBJ whole genome shotgun (WGS) entry which is preliminary data.</text>
</comment>
<evidence type="ECO:0000313" key="2">
    <source>
        <dbReference type="Proteomes" id="UP001472677"/>
    </source>
</evidence>
<gene>
    <name evidence="1" type="ORF">V6N12_050985</name>
</gene>